<dbReference type="Proteomes" id="UP000243515">
    <property type="component" value="Unassembled WGS sequence"/>
</dbReference>
<dbReference type="InterPro" id="IPR032675">
    <property type="entry name" value="LRR_dom_sf"/>
</dbReference>
<feature type="region of interest" description="Disordered" evidence="1">
    <location>
        <begin position="37"/>
        <end position="72"/>
    </location>
</feature>
<dbReference type="AlphaFoldDB" id="A0A232M5J3"/>
<comment type="caution">
    <text evidence="2">The sequence shown here is derived from an EMBL/GenBank/DDBJ whole genome shotgun (WGS) entry which is preliminary data.</text>
</comment>
<organism evidence="2 3">
    <name type="scientific">Elaphomyces granulatus</name>
    <dbReference type="NCBI Taxonomy" id="519963"/>
    <lineage>
        <taxon>Eukaryota</taxon>
        <taxon>Fungi</taxon>
        <taxon>Dikarya</taxon>
        <taxon>Ascomycota</taxon>
        <taxon>Pezizomycotina</taxon>
        <taxon>Eurotiomycetes</taxon>
        <taxon>Eurotiomycetidae</taxon>
        <taxon>Eurotiales</taxon>
        <taxon>Elaphomycetaceae</taxon>
        <taxon>Elaphomyces</taxon>
    </lineage>
</organism>
<dbReference type="EMBL" id="NPHW01002342">
    <property type="protein sequence ID" value="OXV11700.1"/>
    <property type="molecule type" value="Genomic_DNA"/>
</dbReference>
<evidence type="ECO:0008006" key="4">
    <source>
        <dbReference type="Google" id="ProtNLM"/>
    </source>
</evidence>
<dbReference type="SUPFAM" id="SSF52047">
    <property type="entry name" value="RNI-like"/>
    <property type="match status" value="1"/>
</dbReference>
<reference evidence="2 3" key="1">
    <citation type="journal article" date="2015" name="Environ. Microbiol.">
        <title>Metagenome sequence of Elaphomyces granulatus from sporocarp tissue reveals Ascomycota ectomycorrhizal fingerprints of genome expansion and a Proteobacteria-rich microbiome.</title>
        <authorList>
            <person name="Quandt C.A."/>
            <person name="Kohler A."/>
            <person name="Hesse C.N."/>
            <person name="Sharpton T.J."/>
            <person name="Martin F."/>
            <person name="Spatafora J.W."/>
        </authorList>
    </citation>
    <scope>NUCLEOTIDE SEQUENCE [LARGE SCALE GENOMIC DNA]</scope>
    <source>
        <strain evidence="2 3">OSC145934</strain>
    </source>
</reference>
<evidence type="ECO:0000313" key="2">
    <source>
        <dbReference type="EMBL" id="OXV11700.1"/>
    </source>
</evidence>
<gene>
    <name evidence="2" type="ORF">Egran_00539</name>
</gene>
<feature type="compositionally biased region" description="Low complexity" evidence="1">
    <location>
        <begin position="47"/>
        <end position="62"/>
    </location>
</feature>
<accession>A0A232M5J3</accession>
<protein>
    <recommendedName>
        <fullName evidence="4">F-box domain-containing protein</fullName>
    </recommendedName>
</protein>
<dbReference type="OrthoDB" id="3210378at2759"/>
<evidence type="ECO:0000313" key="3">
    <source>
        <dbReference type="Proteomes" id="UP000243515"/>
    </source>
</evidence>
<proteinExistence type="predicted"/>
<sequence>MSVVTSRPEGVLVSYGTHSRQNNVAVPNYKASPYTISIPPAPSRNMPSVSTSSSHSRPTNPTFPRSSYRAFHGPISKPERSNSVFKRLPQGIFDCILNQLQSLHAGSYQSGCLTCFQRDLYALAMSSRAWEKAVRSKLYNRIHILGNDSPAQLKRYRLKRGSRLKLLRRTLRERKLLANLVLELRVPEMDAASIAIGKQNAQWQDYRDLVASVVMVCPNLERLLGFTVSYHHEFDRLTYALSTRKKLKEHAWIIGDFSDTVERSRSQSPPGMLEQQQAFEFLNYHVAWPNLETLMLHSLNMNGVLEHGIFLRLFNRLPSLRHLCISSFHQESFTDRTLLFLPPLESLRLENLQGVTDTGLAQYTSRREAQNLKTLTLVEQNIQSLLIISKILASLRVLQRFSIVQTSTCPTLPTESMVFQPLLASPSLKYLHWDVASPDPANALSKLDSAPFIKPLKQSDSPNSHLAQSILHAGFPYLAFLRAPSDVDPPGVLQAVCQPVKNGQALIPSDRYSLPRSSRGSVNVRPLALPGGNNLTSARIRAQTFIDMAARDTETGMKFVITDCSDSYRPDSPPSDLGSDLDVDEVGIRLFSGDSDIPVKVQEFRMPAIMGNIGPSKHSGDTSIPRFILRSDITGADADGGLLGWRHLLASSQVLQPIAGASANQAFARNGSGYGSAMDEPVSPVSTSRFTGWGSFGGRQSTSSNSSSPPTSMSFSSSSSAAPLWARDVCNGSWNQGHPNGKEWWFHVERDRPGSVDIIDFSQFFTNFARIS</sequence>
<feature type="region of interest" description="Disordered" evidence="1">
    <location>
        <begin position="694"/>
        <end position="715"/>
    </location>
</feature>
<keyword evidence="3" id="KW-1185">Reference proteome</keyword>
<dbReference type="Gene3D" id="3.80.10.10">
    <property type="entry name" value="Ribonuclease Inhibitor"/>
    <property type="match status" value="1"/>
</dbReference>
<evidence type="ECO:0000256" key="1">
    <source>
        <dbReference type="SAM" id="MobiDB-lite"/>
    </source>
</evidence>
<name>A0A232M5J3_9EURO</name>
<feature type="compositionally biased region" description="Low complexity" evidence="1">
    <location>
        <begin position="701"/>
        <end position="715"/>
    </location>
</feature>